<dbReference type="SUPFAM" id="SSF144000">
    <property type="entry name" value="Oxysterol-binding protein-like"/>
    <property type="match status" value="1"/>
</dbReference>
<dbReference type="InterPro" id="IPR000648">
    <property type="entry name" value="Oxysterol-bd"/>
</dbReference>
<dbReference type="FunFam" id="2.40.160.120:FF:000016">
    <property type="entry name" value="Oxysterol binding protein (Orp8), putative"/>
    <property type="match status" value="1"/>
</dbReference>
<dbReference type="EMBL" id="ABSU01000035">
    <property type="protein sequence ID" value="EFE29605.1"/>
    <property type="molecule type" value="Genomic_DNA"/>
</dbReference>
<dbReference type="PROSITE" id="PS01013">
    <property type="entry name" value="OSBP"/>
    <property type="match status" value="1"/>
</dbReference>
<feature type="region of interest" description="Disordered" evidence="3">
    <location>
        <begin position="528"/>
        <end position="568"/>
    </location>
</feature>
<feature type="transmembrane region" description="Helical" evidence="4">
    <location>
        <begin position="149"/>
        <end position="177"/>
    </location>
</feature>
<dbReference type="PANTHER" id="PTHR10972:SF212">
    <property type="entry name" value="OXYSTEROL-BINDING PROTEIN-LIKE PROTEIN 1"/>
    <property type="match status" value="1"/>
</dbReference>
<feature type="transmembrane region" description="Helical" evidence="4">
    <location>
        <begin position="312"/>
        <end position="334"/>
    </location>
</feature>
<keyword evidence="4" id="KW-0472">Membrane</keyword>
<organism evidence="5 6">
    <name type="scientific">Arthroderma benhamiae (strain ATCC MYA-4681 / CBS 112371)</name>
    <name type="common">Trichophyton mentagrophytes</name>
    <dbReference type="NCBI Taxonomy" id="663331"/>
    <lineage>
        <taxon>Eukaryota</taxon>
        <taxon>Fungi</taxon>
        <taxon>Dikarya</taxon>
        <taxon>Ascomycota</taxon>
        <taxon>Pezizomycotina</taxon>
        <taxon>Eurotiomycetes</taxon>
        <taxon>Eurotiomycetidae</taxon>
        <taxon>Onygenales</taxon>
        <taxon>Arthrodermataceae</taxon>
        <taxon>Trichophyton</taxon>
    </lineage>
</organism>
<proteinExistence type="inferred from homology"/>
<feature type="transmembrane region" description="Helical" evidence="4">
    <location>
        <begin position="279"/>
        <end position="300"/>
    </location>
</feature>
<keyword evidence="4" id="KW-0812">Transmembrane</keyword>
<dbReference type="Gene3D" id="2.40.160.120">
    <property type="match status" value="1"/>
</dbReference>
<feature type="compositionally biased region" description="Basic and acidic residues" evidence="3">
    <location>
        <begin position="25"/>
        <end position="35"/>
    </location>
</feature>
<feature type="compositionally biased region" description="Low complexity" evidence="3">
    <location>
        <begin position="535"/>
        <end position="568"/>
    </location>
</feature>
<accession>D4B4W0</accession>
<dbReference type="Gene3D" id="3.30.70.3490">
    <property type="match status" value="1"/>
</dbReference>
<feature type="compositionally biased region" description="Gly residues" evidence="3">
    <location>
        <begin position="349"/>
        <end position="360"/>
    </location>
</feature>
<feature type="transmembrane region" description="Helical" evidence="4">
    <location>
        <begin position="229"/>
        <end position="247"/>
    </location>
</feature>
<evidence type="ECO:0000256" key="1">
    <source>
        <dbReference type="ARBA" id="ARBA00008842"/>
    </source>
</evidence>
<reference evidence="6" key="1">
    <citation type="journal article" date="2011" name="Genome Biol.">
        <title>Comparative and functional genomics provide insights into the pathogenicity of dermatophytic fungi.</title>
        <authorList>
            <person name="Burmester A."/>
            <person name="Shelest E."/>
            <person name="Gloeckner G."/>
            <person name="Heddergott C."/>
            <person name="Schindler S."/>
            <person name="Staib P."/>
            <person name="Heidel A."/>
            <person name="Felder M."/>
            <person name="Petzold A."/>
            <person name="Szafranski K."/>
            <person name="Feuermann M."/>
            <person name="Pedruzzi I."/>
            <person name="Priebe S."/>
            <person name="Groth M."/>
            <person name="Winkler R."/>
            <person name="Li W."/>
            <person name="Kniemeyer O."/>
            <person name="Schroeckh V."/>
            <person name="Hertweck C."/>
            <person name="Hube B."/>
            <person name="White T.C."/>
            <person name="Platzer M."/>
            <person name="Guthke R."/>
            <person name="Heitman J."/>
            <person name="Woestemeyer J."/>
            <person name="Zipfel P.F."/>
            <person name="Monod M."/>
            <person name="Brakhage A.A."/>
        </authorList>
    </citation>
    <scope>NUCLEOTIDE SEQUENCE [LARGE SCALE GENOMIC DNA]</scope>
    <source>
        <strain evidence="6">ATCC MYA-4681 / CBS 112371</strain>
    </source>
</reference>
<evidence type="ECO:0008006" key="7">
    <source>
        <dbReference type="Google" id="ProtNLM"/>
    </source>
</evidence>
<dbReference type="GO" id="GO:0016020">
    <property type="term" value="C:membrane"/>
    <property type="evidence" value="ECO:0007669"/>
    <property type="project" value="TreeGrafter"/>
</dbReference>
<dbReference type="HOGENOM" id="CLU_342955_0_0_1"/>
<dbReference type="KEGG" id="abe:ARB_03500"/>
<comment type="similarity">
    <text evidence="1 2">Belongs to the OSBP family.</text>
</comment>
<feature type="compositionally biased region" description="Polar residues" evidence="3">
    <location>
        <begin position="97"/>
        <end position="112"/>
    </location>
</feature>
<feature type="compositionally biased region" description="Basic residues" evidence="3">
    <location>
        <begin position="1"/>
        <end position="21"/>
    </location>
</feature>
<dbReference type="AlphaFoldDB" id="D4B4W0"/>
<evidence type="ECO:0000256" key="4">
    <source>
        <dbReference type="SAM" id="Phobius"/>
    </source>
</evidence>
<feature type="region of interest" description="Disordered" evidence="3">
    <location>
        <begin position="91"/>
        <end position="141"/>
    </location>
</feature>
<dbReference type="eggNOG" id="KOG2210">
    <property type="taxonomic scope" value="Eukaryota"/>
</dbReference>
<dbReference type="PANTHER" id="PTHR10972">
    <property type="entry name" value="OXYSTEROL-BINDING PROTEIN-RELATED"/>
    <property type="match status" value="1"/>
</dbReference>
<dbReference type="Proteomes" id="UP000008866">
    <property type="component" value="Unassembled WGS sequence"/>
</dbReference>
<dbReference type="GO" id="GO:0005829">
    <property type="term" value="C:cytosol"/>
    <property type="evidence" value="ECO:0007669"/>
    <property type="project" value="TreeGrafter"/>
</dbReference>
<name>D4B4W0_ARTBC</name>
<evidence type="ECO:0000256" key="3">
    <source>
        <dbReference type="SAM" id="MobiDB-lite"/>
    </source>
</evidence>
<evidence type="ECO:0000313" key="5">
    <source>
        <dbReference type="EMBL" id="EFE29605.1"/>
    </source>
</evidence>
<gene>
    <name evidence="5" type="ORF">ARB_03500</name>
</gene>
<feature type="region of interest" description="Disordered" evidence="3">
    <location>
        <begin position="1"/>
        <end position="60"/>
    </location>
</feature>
<evidence type="ECO:0000256" key="2">
    <source>
        <dbReference type="RuleBase" id="RU003844"/>
    </source>
</evidence>
<keyword evidence="6" id="KW-1185">Reference proteome</keyword>
<feature type="compositionally biased region" description="Low complexity" evidence="3">
    <location>
        <begin position="361"/>
        <end position="378"/>
    </location>
</feature>
<dbReference type="Pfam" id="PF01237">
    <property type="entry name" value="Oxysterol_BP"/>
    <property type="match status" value="1"/>
</dbReference>
<dbReference type="GeneID" id="9525513"/>
<dbReference type="InterPro" id="IPR018494">
    <property type="entry name" value="Oxysterol-bd_CS"/>
</dbReference>
<evidence type="ECO:0000313" key="6">
    <source>
        <dbReference type="Proteomes" id="UP000008866"/>
    </source>
</evidence>
<dbReference type="GO" id="GO:0032934">
    <property type="term" value="F:sterol binding"/>
    <property type="evidence" value="ECO:0007669"/>
    <property type="project" value="TreeGrafter"/>
</dbReference>
<feature type="region of interest" description="Disordered" evidence="3">
    <location>
        <begin position="337"/>
        <end position="384"/>
    </location>
</feature>
<dbReference type="RefSeq" id="XP_003010245.1">
    <property type="nucleotide sequence ID" value="XM_003010199.1"/>
</dbReference>
<protein>
    <recommendedName>
        <fullName evidence="7">Oxysterol binding protein</fullName>
    </recommendedName>
</protein>
<sequence>MKRRRQTKKRRRRGRRRRRKGYFYVEERERERASPEVKTGGQQAASSNTEREAGRGRISQESLRVSSIQYQTDLYIYISIYKIRPRVNHHINPRRLSPSSTTPKNAILTTTAGARPGGEDSWWREEKRRERKEEEEEEKKRRKGREGPLFIDFVIIFSSSSLGISTTVILTHLTLLYSLSLQVVSKSSSSSSLPLYLSLLKEEESQKDRKIEEKKIEIEREMESKRESLVFFGLLLLLLFFSSSLLAKLTTVDLIDRHIYLTSQGDIKDRQLEDKRQEIEIFIFIFIFIFFCFIFLSFISSSFCLLSLTTSLLLLLLLLLLILLLLLLLLMSSVSSSADSKMPKDDSLVGGGGGSGGGGDAATSTTSTTSASTPPTTDLPDKPVDDSSKLRAFLSILRNSSSPFQISVSPHTSTSTYIYIYIYTYLLMDRVLELPRQARELCQVRSLLSLLFLLLLDAKMSSIGKSDDELGRMLEVLRFWFTKDLLFIYKSMLIEKKYVKGKPCKPYNSVLGEFFRCNWEVKDTEGAVSLPPAKPESSSNSKSNSAAPSIASTSATTTTTTTSSSSPSSAETVKISYITEQTSHHPPVSAFWVDCPQRGITARGFDQISAKFTGTSVRITPGQHNLGIFITLARRDNEEYRLTHPDAHLGGLLRGALSVSVADTCYITCPRTRIKAILQYLEDGWLSKAQHCVSGAVFRYDPDNDCITRIKDIPATHLLAEISGSWHERIYFNLPSNPKDKQLLIDVTPLFPAAKITPPPEKQLAYESRRLWADITAAINAKQYSLATRLKHELEESQRSKAALRKENNHEWTPRFFTVAEQHIQPGRPHLTDDGRKALDNLHRDLFDLDEKLTPSGEFAR</sequence>
<comment type="caution">
    <text evidence="5">The sequence shown here is derived from an EMBL/GenBank/DDBJ whole genome shotgun (WGS) entry which is preliminary data.</text>
</comment>
<keyword evidence="4" id="KW-1133">Transmembrane helix</keyword>
<feature type="compositionally biased region" description="Basic and acidic residues" evidence="3">
    <location>
        <begin position="117"/>
        <end position="132"/>
    </location>
</feature>
<dbReference type="InterPro" id="IPR037239">
    <property type="entry name" value="OSBP_sf"/>
</dbReference>